<reference evidence="2" key="2">
    <citation type="journal article" date="2015" name="Fish Shellfish Immunol.">
        <title>Early steps in the European eel (Anguilla anguilla)-Vibrio vulnificus interaction in the gills: Role of the RtxA13 toxin.</title>
        <authorList>
            <person name="Callol A."/>
            <person name="Pajuelo D."/>
            <person name="Ebbesson L."/>
            <person name="Teles M."/>
            <person name="MacKenzie S."/>
            <person name="Amaro C."/>
        </authorList>
    </citation>
    <scope>NUCLEOTIDE SEQUENCE</scope>
</reference>
<keyword evidence="1" id="KW-1133">Transmembrane helix</keyword>
<evidence type="ECO:0000256" key="1">
    <source>
        <dbReference type="SAM" id="Phobius"/>
    </source>
</evidence>
<dbReference type="AlphaFoldDB" id="A0A0E9QN61"/>
<evidence type="ECO:0000313" key="2">
    <source>
        <dbReference type="EMBL" id="JAH17730.1"/>
    </source>
</evidence>
<accession>A0A0E9QN61</accession>
<organism evidence="2">
    <name type="scientific">Anguilla anguilla</name>
    <name type="common">European freshwater eel</name>
    <name type="synonym">Muraena anguilla</name>
    <dbReference type="NCBI Taxonomy" id="7936"/>
    <lineage>
        <taxon>Eukaryota</taxon>
        <taxon>Metazoa</taxon>
        <taxon>Chordata</taxon>
        <taxon>Craniata</taxon>
        <taxon>Vertebrata</taxon>
        <taxon>Euteleostomi</taxon>
        <taxon>Actinopterygii</taxon>
        <taxon>Neopterygii</taxon>
        <taxon>Teleostei</taxon>
        <taxon>Anguilliformes</taxon>
        <taxon>Anguillidae</taxon>
        <taxon>Anguilla</taxon>
    </lineage>
</organism>
<keyword evidence="1" id="KW-0812">Transmembrane</keyword>
<proteinExistence type="predicted"/>
<keyword evidence="1" id="KW-0472">Membrane</keyword>
<feature type="transmembrane region" description="Helical" evidence="1">
    <location>
        <begin position="6"/>
        <end position="29"/>
    </location>
</feature>
<sequence>MCVFCAVGLFLLFVYFLSSFCLALLVLLMQRSGDEGPNKILTKNSSRIV</sequence>
<name>A0A0E9QN61_ANGAN</name>
<protein>
    <submittedName>
        <fullName evidence="2">Uncharacterized protein</fullName>
    </submittedName>
</protein>
<dbReference type="EMBL" id="GBXM01090847">
    <property type="protein sequence ID" value="JAH17730.1"/>
    <property type="molecule type" value="Transcribed_RNA"/>
</dbReference>
<reference evidence="2" key="1">
    <citation type="submission" date="2014-11" db="EMBL/GenBank/DDBJ databases">
        <authorList>
            <person name="Amaro Gonzalez C."/>
        </authorList>
    </citation>
    <scope>NUCLEOTIDE SEQUENCE</scope>
</reference>